<evidence type="ECO:0000256" key="1">
    <source>
        <dbReference type="SAM" id="MobiDB-lite"/>
    </source>
</evidence>
<reference evidence="2" key="2">
    <citation type="journal article" date="2014" name="Nat. Commun.">
        <title>The emerging biofuel crop Camelina sativa retains a highly undifferentiated hexaploid genome structure.</title>
        <authorList>
            <person name="Kagale S."/>
            <person name="Koh C."/>
            <person name="Nixon J."/>
            <person name="Bollina V."/>
            <person name="Clarke W.E."/>
            <person name="Tuteja R."/>
            <person name="Spillane C."/>
            <person name="Robinson S.J."/>
            <person name="Links M.G."/>
            <person name="Clarke C."/>
            <person name="Higgins E.E."/>
            <person name="Huebert T."/>
            <person name="Sharpe A.G."/>
            <person name="Parkin I.A."/>
        </authorList>
    </citation>
    <scope>NUCLEOTIDE SEQUENCE [LARGE SCALE GENOMIC DNA]</scope>
    <source>
        <strain evidence="2">r\DH55</strain>
    </source>
</reference>
<reference evidence="2" key="1">
    <citation type="journal article" date="1997" name="Nucleic Acids Res.">
        <title>tRNAscan-SE: a program for improved detection of transfer RNA genes in genomic sequence.</title>
        <authorList>
            <person name="Lowe T.M."/>
            <person name="Eddy S.R."/>
        </authorList>
    </citation>
    <scope>NUCLEOTIDE SEQUENCE [LARGE SCALE GENOMIC DNA]</scope>
    <source>
        <strain evidence="2">r\DH55</strain>
    </source>
</reference>
<proteinExistence type="predicted"/>
<evidence type="ECO:0000313" key="4">
    <source>
        <dbReference type="RefSeq" id="XP_010494947.1"/>
    </source>
</evidence>
<protein>
    <submittedName>
        <fullName evidence="3 4">Uncharacterized protein LOC104772005</fullName>
    </submittedName>
</protein>
<keyword evidence="2" id="KW-1185">Reference proteome</keyword>
<evidence type="ECO:0000313" key="3">
    <source>
        <dbReference type="RefSeq" id="XP_010494944.1"/>
    </source>
</evidence>
<name>A0ABM0Y3P7_CAMSA</name>
<reference evidence="3 4" key="3">
    <citation type="submission" date="2025-05" db="UniProtKB">
        <authorList>
            <consortium name="RefSeq"/>
        </authorList>
    </citation>
    <scope>IDENTIFICATION</scope>
    <source>
        <tissue evidence="3 4">Leaf</tissue>
    </source>
</reference>
<feature type="region of interest" description="Disordered" evidence="1">
    <location>
        <begin position="1"/>
        <end position="20"/>
    </location>
</feature>
<dbReference type="Proteomes" id="UP000694864">
    <property type="component" value="Chromosome 20"/>
</dbReference>
<dbReference type="RefSeq" id="XP_010494944.1">
    <property type="nucleotide sequence ID" value="XM_010496642.2"/>
</dbReference>
<organism evidence="2 4">
    <name type="scientific">Camelina sativa</name>
    <name type="common">False flax</name>
    <name type="synonym">Myagrum sativum</name>
    <dbReference type="NCBI Taxonomy" id="90675"/>
    <lineage>
        <taxon>Eukaryota</taxon>
        <taxon>Viridiplantae</taxon>
        <taxon>Streptophyta</taxon>
        <taxon>Embryophyta</taxon>
        <taxon>Tracheophyta</taxon>
        <taxon>Spermatophyta</taxon>
        <taxon>Magnoliopsida</taxon>
        <taxon>eudicotyledons</taxon>
        <taxon>Gunneridae</taxon>
        <taxon>Pentapetalae</taxon>
        <taxon>rosids</taxon>
        <taxon>malvids</taxon>
        <taxon>Brassicales</taxon>
        <taxon>Brassicaceae</taxon>
        <taxon>Camelineae</taxon>
        <taxon>Camelina</taxon>
    </lineage>
</organism>
<gene>
    <name evidence="3 4" type="primary">LOC104772005</name>
</gene>
<dbReference type="RefSeq" id="XP_010494947.1">
    <property type="nucleotide sequence ID" value="XM_010496645.2"/>
</dbReference>
<sequence length="126" mass="14544">MEKSETGEHPSSQQEAQPFSIEAVNKVKKVQRFLRSHCLETLLSIHDPNKFSPDHLDEIRVAVYPSPVTMVVNLFAGKHSSNPIHGLQQSIDRLNKRLVPIEQEEKVYREKAAMHFDTAKQHYRDK</sequence>
<dbReference type="GeneID" id="104772005"/>
<evidence type="ECO:0000313" key="2">
    <source>
        <dbReference type="Proteomes" id="UP000694864"/>
    </source>
</evidence>
<accession>A0ABM0Y3P7</accession>